<comment type="caution">
    <text evidence="1">The sequence shown here is derived from an EMBL/GenBank/DDBJ whole genome shotgun (WGS) entry which is preliminary data.</text>
</comment>
<accession>A0A645DE30</accession>
<gene>
    <name evidence="1" type="ORF">SDC9_134736</name>
</gene>
<reference evidence="1" key="1">
    <citation type="submission" date="2019-08" db="EMBL/GenBank/DDBJ databases">
        <authorList>
            <person name="Kucharzyk K."/>
            <person name="Murdoch R.W."/>
            <person name="Higgins S."/>
            <person name="Loffler F."/>
        </authorList>
    </citation>
    <scope>NUCLEOTIDE SEQUENCE</scope>
</reference>
<protein>
    <recommendedName>
        <fullName evidence="2">SIR2-like domain-containing protein</fullName>
    </recommendedName>
</protein>
<evidence type="ECO:0000313" key="1">
    <source>
        <dbReference type="EMBL" id="MPM87636.1"/>
    </source>
</evidence>
<organism evidence="1">
    <name type="scientific">bioreactor metagenome</name>
    <dbReference type="NCBI Taxonomy" id="1076179"/>
    <lineage>
        <taxon>unclassified sequences</taxon>
        <taxon>metagenomes</taxon>
        <taxon>ecological metagenomes</taxon>
    </lineage>
</organism>
<dbReference type="Pfam" id="PF16263">
    <property type="entry name" value="DUF4917"/>
    <property type="match status" value="1"/>
</dbReference>
<sequence length="308" mass="35206">MGFAPHIFSYNALSNFVKECDDPTVKKLFRIVGTTNFELIMRNLDMFLQFAEEFAPGVDVASVIEPAKSILKTKLLEAITALHPEHVFEVPEEKSLACANFLKPYLDSKGSIFSTNYDLLLYWVLMHHHKLFGDNMRDGFLRGDGPDLEWESGAQNIYYLHGSLPLFDHGDRVIKEEYSFDQYLLQNIPKRINLDQYPIFVTAGTADEKKDMIFHNPYLSYCYDHLANLNGSLIVVGFNFGEYDTHIIDAINQAATERKGRNGLLCSLFLGYFNDADKAHLTELIPDFKVQPDKIRLFDVKTANVWGE</sequence>
<name>A0A645DE30_9ZZZZ</name>
<evidence type="ECO:0008006" key="2">
    <source>
        <dbReference type="Google" id="ProtNLM"/>
    </source>
</evidence>
<dbReference type="InterPro" id="IPR032581">
    <property type="entry name" value="DUF4917"/>
</dbReference>
<dbReference type="AlphaFoldDB" id="A0A645DE30"/>
<proteinExistence type="predicted"/>
<dbReference type="EMBL" id="VSSQ01035429">
    <property type="protein sequence ID" value="MPM87636.1"/>
    <property type="molecule type" value="Genomic_DNA"/>
</dbReference>